<comment type="caution">
    <text evidence="4">The sequence shown here is derived from an EMBL/GenBank/DDBJ whole genome shotgun (WGS) entry which is preliminary data.</text>
</comment>
<keyword evidence="5" id="KW-1185">Reference proteome</keyword>
<evidence type="ECO:0000256" key="1">
    <source>
        <dbReference type="ARBA" id="ARBA00022553"/>
    </source>
</evidence>
<evidence type="ECO:0000259" key="3">
    <source>
        <dbReference type="PROSITE" id="PS50110"/>
    </source>
</evidence>
<proteinExistence type="predicted"/>
<dbReference type="InterPro" id="IPR001789">
    <property type="entry name" value="Sig_transdc_resp-reg_receiver"/>
</dbReference>
<dbReference type="PANTHER" id="PTHR44591">
    <property type="entry name" value="STRESS RESPONSE REGULATOR PROTEIN 1"/>
    <property type="match status" value="1"/>
</dbReference>
<accession>A0ABV6YWS3</accession>
<feature type="domain" description="Response regulatory" evidence="3">
    <location>
        <begin position="7"/>
        <end position="123"/>
    </location>
</feature>
<dbReference type="SMART" id="SM00448">
    <property type="entry name" value="REC"/>
    <property type="match status" value="1"/>
</dbReference>
<evidence type="ECO:0000313" key="4">
    <source>
        <dbReference type="EMBL" id="MFC1850657.1"/>
    </source>
</evidence>
<protein>
    <submittedName>
        <fullName evidence="4">PleD family two-component system response regulator</fullName>
    </submittedName>
</protein>
<dbReference type="PROSITE" id="PS50110">
    <property type="entry name" value="RESPONSE_REGULATORY"/>
    <property type="match status" value="1"/>
</dbReference>
<dbReference type="PANTHER" id="PTHR44591:SF3">
    <property type="entry name" value="RESPONSE REGULATORY DOMAIN-CONTAINING PROTEIN"/>
    <property type="match status" value="1"/>
</dbReference>
<dbReference type="Gene3D" id="3.40.50.2300">
    <property type="match status" value="1"/>
</dbReference>
<feature type="modified residue" description="4-aspartylphosphate" evidence="2">
    <location>
        <position position="56"/>
    </location>
</feature>
<evidence type="ECO:0000313" key="5">
    <source>
        <dbReference type="Proteomes" id="UP001594351"/>
    </source>
</evidence>
<sequence>MSEKKTVILAVDDNENVIELIKETLEGEDYDVISTTRGADALEIALKSTPDLILLDLIMPDVDGLKVLKSMRKRPEFSQTPIVFLTATKDEKTVKQGEKYGVTVYLTKPFSPLLLIKRVKSILDS</sequence>
<name>A0ABV6YWS3_UNCC1</name>
<dbReference type="EMBL" id="JBHPBY010000114">
    <property type="protein sequence ID" value="MFC1850657.1"/>
    <property type="molecule type" value="Genomic_DNA"/>
</dbReference>
<dbReference type="SUPFAM" id="SSF52172">
    <property type="entry name" value="CheY-like"/>
    <property type="match status" value="1"/>
</dbReference>
<keyword evidence="1 2" id="KW-0597">Phosphoprotein</keyword>
<gene>
    <name evidence="4" type="ORF">ACFL27_10735</name>
</gene>
<evidence type="ECO:0000256" key="2">
    <source>
        <dbReference type="PROSITE-ProRule" id="PRU00169"/>
    </source>
</evidence>
<dbReference type="InterPro" id="IPR050595">
    <property type="entry name" value="Bact_response_regulator"/>
</dbReference>
<dbReference type="Pfam" id="PF00072">
    <property type="entry name" value="Response_reg"/>
    <property type="match status" value="1"/>
</dbReference>
<reference evidence="4 5" key="1">
    <citation type="submission" date="2024-09" db="EMBL/GenBank/DDBJ databases">
        <title>Laminarin stimulates single cell rates of sulfate reduction while oxygen inhibits transcriptomic activity in coastal marine sediment.</title>
        <authorList>
            <person name="Lindsay M."/>
            <person name="Orcutt B."/>
            <person name="Emerson D."/>
            <person name="Stepanauskas R."/>
            <person name="D'Angelo T."/>
        </authorList>
    </citation>
    <scope>NUCLEOTIDE SEQUENCE [LARGE SCALE GENOMIC DNA]</scope>
    <source>
        <strain evidence="4">SAG AM-311-K15</strain>
    </source>
</reference>
<organism evidence="4 5">
    <name type="scientific">candidate division CSSED10-310 bacterium</name>
    <dbReference type="NCBI Taxonomy" id="2855610"/>
    <lineage>
        <taxon>Bacteria</taxon>
        <taxon>Bacteria division CSSED10-310</taxon>
    </lineage>
</organism>
<dbReference type="Proteomes" id="UP001594351">
    <property type="component" value="Unassembled WGS sequence"/>
</dbReference>
<dbReference type="InterPro" id="IPR011006">
    <property type="entry name" value="CheY-like_superfamily"/>
</dbReference>